<dbReference type="AlphaFoldDB" id="A0A6G1C7U6"/>
<accession>A0A6G1C7U6</accession>
<organism evidence="2 3">
    <name type="scientific">Oryza meyeriana var. granulata</name>
    <dbReference type="NCBI Taxonomy" id="110450"/>
    <lineage>
        <taxon>Eukaryota</taxon>
        <taxon>Viridiplantae</taxon>
        <taxon>Streptophyta</taxon>
        <taxon>Embryophyta</taxon>
        <taxon>Tracheophyta</taxon>
        <taxon>Spermatophyta</taxon>
        <taxon>Magnoliopsida</taxon>
        <taxon>Liliopsida</taxon>
        <taxon>Poales</taxon>
        <taxon>Poaceae</taxon>
        <taxon>BOP clade</taxon>
        <taxon>Oryzoideae</taxon>
        <taxon>Oryzeae</taxon>
        <taxon>Oryzinae</taxon>
        <taxon>Oryza</taxon>
        <taxon>Oryza meyeriana</taxon>
    </lineage>
</organism>
<gene>
    <name evidence="2" type="ORF">E2562_019712</name>
</gene>
<dbReference type="OrthoDB" id="10261212at2759"/>
<evidence type="ECO:0000256" key="1">
    <source>
        <dbReference type="SAM" id="MobiDB-lite"/>
    </source>
</evidence>
<comment type="caution">
    <text evidence="2">The sequence shown here is derived from an EMBL/GenBank/DDBJ whole genome shotgun (WGS) entry which is preliminary data.</text>
</comment>
<dbReference type="Proteomes" id="UP000479710">
    <property type="component" value="Unassembled WGS sequence"/>
</dbReference>
<proteinExistence type="predicted"/>
<dbReference type="EMBL" id="SPHZ02000010">
    <property type="protein sequence ID" value="KAF0896230.1"/>
    <property type="molecule type" value="Genomic_DNA"/>
</dbReference>
<name>A0A6G1C7U6_9ORYZ</name>
<evidence type="ECO:0000313" key="2">
    <source>
        <dbReference type="EMBL" id="KAF0896230.1"/>
    </source>
</evidence>
<keyword evidence="3" id="KW-1185">Reference proteome</keyword>
<protein>
    <submittedName>
        <fullName evidence="2">Uncharacterized protein</fullName>
    </submittedName>
</protein>
<reference evidence="2 3" key="1">
    <citation type="submission" date="2019-11" db="EMBL/GenBank/DDBJ databases">
        <title>Whole genome sequence of Oryza granulata.</title>
        <authorList>
            <person name="Li W."/>
        </authorList>
    </citation>
    <scope>NUCLEOTIDE SEQUENCE [LARGE SCALE GENOMIC DNA]</scope>
    <source>
        <strain evidence="3">cv. Menghai</strain>
        <tissue evidence="2">Leaf</tissue>
    </source>
</reference>
<sequence length="108" mass="12575">MSDPEYRGHEFTIAGQIRRIVLKSAQALQRPWRHKGISATLQVDEEQLEKHLDAIWKALEEVDGERSLFRLHFKPIKQQVMKPDDKEAVEPKIQKDVTEDGTREKIST</sequence>
<feature type="region of interest" description="Disordered" evidence="1">
    <location>
        <begin position="82"/>
        <end position="108"/>
    </location>
</feature>
<evidence type="ECO:0000313" key="3">
    <source>
        <dbReference type="Proteomes" id="UP000479710"/>
    </source>
</evidence>